<sequence>MLRTLNPSYFLIQLRLYSFAFVLFCSFPFGLFNGIRFRPKKKKEMCFEVLMQEAITAPLALKPSSSASMWSSHDLNKRLRFGPLRHHTHAPPRGRLAISAAE</sequence>
<dbReference type="EMBL" id="CM007654">
    <property type="protein sequence ID" value="ONI12500.1"/>
    <property type="molecule type" value="Genomic_DNA"/>
</dbReference>
<protein>
    <submittedName>
        <fullName evidence="2">Uncharacterized protein</fullName>
    </submittedName>
</protein>
<organism evidence="2 3">
    <name type="scientific">Prunus persica</name>
    <name type="common">Peach</name>
    <name type="synonym">Amygdalus persica</name>
    <dbReference type="NCBI Taxonomy" id="3760"/>
    <lineage>
        <taxon>Eukaryota</taxon>
        <taxon>Viridiplantae</taxon>
        <taxon>Streptophyta</taxon>
        <taxon>Embryophyta</taxon>
        <taxon>Tracheophyta</taxon>
        <taxon>Spermatophyta</taxon>
        <taxon>Magnoliopsida</taxon>
        <taxon>eudicotyledons</taxon>
        <taxon>Gunneridae</taxon>
        <taxon>Pentapetalae</taxon>
        <taxon>rosids</taxon>
        <taxon>fabids</taxon>
        <taxon>Rosales</taxon>
        <taxon>Rosaceae</taxon>
        <taxon>Amygdaloideae</taxon>
        <taxon>Amygdaleae</taxon>
        <taxon>Prunus</taxon>
    </lineage>
</organism>
<accession>A0A251PN48</accession>
<evidence type="ECO:0000313" key="3">
    <source>
        <dbReference type="Proteomes" id="UP000006882"/>
    </source>
</evidence>
<dbReference type="AlphaFoldDB" id="A0A251PN48"/>
<keyword evidence="1" id="KW-0472">Membrane</keyword>
<evidence type="ECO:0000256" key="1">
    <source>
        <dbReference type="SAM" id="Phobius"/>
    </source>
</evidence>
<proteinExistence type="predicted"/>
<evidence type="ECO:0000313" key="2">
    <source>
        <dbReference type="EMBL" id="ONI12500.1"/>
    </source>
</evidence>
<keyword evidence="1" id="KW-0812">Transmembrane</keyword>
<feature type="transmembrane region" description="Helical" evidence="1">
    <location>
        <begin position="16"/>
        <end position="35"/>
    </location>
</feature>
<dbReference type="Proteomes" id="UP000006882">
    <property type="component" value="Chromosome G4"/>
</dbReference>
<dbReference type="Gramene" id="ONI12500">
    <property type="protein sequence ID" value="ONI12500"/>
    <property type="gene ID" value="PRUPE_4G168600"/>
</dbReference>
<gene>
    <name evidence="2" type="ORF">PRUPE_4G168600</name>
</gene>
<name>A0A251PN48_PRUPE</name>
<keyword evidence="3" id="KW-1185">Reference proteome</keyword>
<reference evidence="2 3" key="1">
    <citation type="journal article" date="2013" name="Nat. Genet.">
        <title>The high-quality draft genome of peach (Prunus persica) identifies unique patterns of genetic diversity, domestication and genome evolution.</title>
        <authorList>
            <consortium name="International Peach Genome Initiative"/>
            <person name="Verde I."/>
            <person name="Abbott A.G."/>
            <person name="Scalabrin S."/>
            <person name="Jung S."/>
            <person name="Shu S."/>
            <person name="Marroni F."/>
            <person name="Zhebentyayeva T."/>
            <person name="Dettori M.T."/>
            <person name="Grimwood J."/>
            <person name="Cattonaro F."/>
            <person name="Zuccolo A."/>
            <person name="Rossini L."/>
            <person name="Jenkins J."/>
            <person name="Vendramin E."/>
            <person name="Meisel L.A."/>
            <person name="Decroocq V."/>
            <person name="Sosinski B."/>
            <person name="Prochnik S."/>
            <person name="Mitros T."/>
            <person name="Policriti A."/>
            <person name="Cipriani G."/>
            <person name="Dondini L."/>
            <person name="Ficklin S."/>
            <person name="Goodstein D.M."/>
            <person name="Xuan P."/>
            <person name="Del Fabbro C."/>
            <person name="Aramini V."/>
            <person name="Copetti D."/>
            <person name="Gonzalez S."/>
            <person name="Horner D.S."/>
            <person name="Falchi R."/>
            <person name="Lucas S."/>
            <person name="Mica E."/>
            <person name="Maldonado J."/>
            <person name="Lazzari B."/>
            <person name="Bielenberg D."/>
            <person name="Pirona R."/>
            <person name="Miculan M."/>
            <person name="Barakat A."/>
            <person name="Testolin R."/>
            <person name="Stella A."/>
            <person name="Tartarini S."/>
            <person name="Tonutti P."/>
            <person name="Arus P."/>
            <person name="Orellana A."/>
            <person name="Wells C."/>
            <person name="Main D."/>
            <person name="Vizzotto G."/>
            <person name="Silva H."/>
            <person name="Salamini F."/>
            <person name="Schmutz J."/>
            <person name="Morgante M."/>
            <person name="Rokhsar D.S."/>
        </authorList>
    </citation>
    <scope>NUCLEOTIDE SEQUENCE [LARGE SCALE GENOMIC DNA]</scope>
    <source>
        <strain evidence="3">cv. Nemared</strain>
    </source>
</reference>
<keyword evidence="1" id="KW-1133">Transmembrane helix</keyword>